<dbReference type="InterPro" id="IPR010982">
    <property type="entry name" value="Lambda_DNA-bd_dom_sf"/>
</dbReference>
<keyword evidence="3" id="KW-1185">Reference proteome</keyword>
<feature type="domain" description="HTH cro/C1-type" evidence="1">
    <location>
        <begin position="24"/>
        <end position="67"/>
    </location>
</feature>
<accession>A0ABV8CLI3</accession>
<protein>
    <submittedName>
        <fullName evidence="2">Helix-turn-helix domain-containing protein</fullName>
    </submittedName>
</protein>
<evidence type="ECO:0000313" key="3">
    <source>
        <dbReference type="Proteomes" id="UP001595692"/>
    </source>
</evidence>
<dbReference type="Proteomes" id="UP001595692">
    <property type="component" value="Unassembled WGS sequence"/>
</dbReference>
<dbReference type="Gene3D" id="1.10.260.40">
    <property type="entry name" value="lambda repressor-like DNA-binding domains"/>
    <property type="match status" value="1"/>
</dbReference>
<dbReference type="InterPro" id="IPR001387">
    <property type="entry name" value="Cro/C1-type_HTH"/>
</dbReference>
<comment type="caution">
    <text evidence="2">The sequence shown here is derived from an EMBL/GenBank/DDBJ whole genome shotgun (WGS) entry which is preliminary data.</text>
</comment>
<gene>
    <name evidence="2" type="ORF">ACFOSS_06285</name>
</gene>
<dbReference type="SUPFAM" id="SSF47413">
    <property type="entry name" value="lambda repressor-like DNA-binding domains"/>
    <property type="match status" value="1"/>
</dbReference>
<name>A0ABV8CLI3_9GAMM</name>
<dbReference type="CDD" id="cd00093">
    <property type="entry name" value="HTH_XRE"/>
    <property type="match status" value="1"/>
</dbReference>
<dbReference type="RefSeq" id="WP_377151310.1">
    <property type="nucleotide sequence ID" value="NZ_JBHSAF010000005.1"/>
</dbReference>
<dbReference type="EMBL" id="JBHSAF010000005">
    <property type="protein sequence ID" value="MFC3913075.1"/>
    <property type="molecule type" value="Genomic_DNA"/>
</dbReference>
<dbReference type="Pfam" id="PF01381">
    <property type="entry name" value="HTH_3"/>
    <property type="match status" value="1"/>
</dbReference>
<sequence>MTCAAPETENSFADRLRLLIGHESVAAFSRRVGLSEAMIRKYLNGSEPTLSRANQIARQANCSLEWLATGQGFQYRQAEVVDMPALEEALMLALEQLDEDTPLSNEKALKLLVALYQYLRTTKRADGSLDLEATRDFARYLHGLCC</sequence>
<organism evidence="2 3">
    <name type="scientific">Pseudaeromonas sharmana</name>
    <dbReference type="NCBI Taxonomy" id="328412"/>
    <lineage>
        <taxon>Bacteria</taxon>
        <taxon>Pseudomonadati</taxon>
        <taxon>Pseudomonadota</taxon>
        <taxon>Gammaproteobacteria</taxon>
        <taxon>Aeromonadales</taxon>
        <taxon>Aeromonadaceae</taxon>
        <taxon>Pseudaeromonas</taxon>
    </lineage>
</organism>
<proteinExistence type="predicted"/>
<dbReference type="PROSITE" id="PS50943">
    <property type="entry name" value="HTH_CROC1"/>
    <property type="match status" value="1"/>
</dbReference>
<evidence type="ECO:0000313" key="2">
    <source>
        <dbReference type="EMBL" id="MFC3913075.1"/>
    </source>
</evidence>
<reference evidence="3" key="1">
    <citation type="journal article" date="2019" name="Int. J. Syst. Evol. Microbiol.">
        <title>The Global Catalogue of Microorganisms (GCM) 10K type strain sequencing project: providing services to taxonomists for standard genome sequencing and annotation.</title>
        <authorList>
            <consortium name="The Broad Institute Genomics Platform"/>
            <consortium name="The Broad Institute Genome Sequencing Center for Infectious Disease"/>
            <person name="Wu L."/>
            <person name="Ma J."/>
        </authorList>
    </citation>
    <scope>NUCLEOTIDE SEQUENCE [LARGE SCALE GENOMIC DNA]</scope>
    <source>
        <strain evidence="3">CCUG 54939</strain>
    </source>
</reference>
<evidence type="ECO:0000259" key="1">
    <source>
        <dbReference type="PROSITE" id="PS50943"/>
    </source>
</evidence>